<organism evidence="2 3">
    <name type="scientific">Rehaibacterium terrae</name>
    <dbReference type="NCBI Taxonomy" id="1341696"/>
    <lineage>
        <taxon>Bacteria</taxon>
        <taxon>Pseudomonadati</taxon>
        <taxon>Pseudomonadota</taxon>
        <taxon>Gammaproteobacteria</taxon>
        <taxon>Lysobacterales</taxon>
        <taxon>Lysobacteraceae</taxon>
        <taxon>Rehaibacterium</taxon>
    </lineage>
</organism>
<accession>A0A7W7XYP1</accession>
<reference evidence="2 3" key="1">
    <citation type="submission" date="2020-08" db="EMBL/GenBank/DDBJ databases">
        <title>Genomic Encyclopedia of Type Strains, Phase IV (KMG-IV): sequencing the most valuable type-strain genomes for metagenomic binning, comparative biology and taxonomic classification.</title>
        <authorList>
            <person name="Goeker M."/>
        </authorList>
    </citation>
    <scope>NUCLEOTIDE SEQUENCE [LARGE SCALE GENOMIC DNA]</scope>
    <source>
        <strain evidence="2 3">DSM 25897</strain>
    </source>
</reference>
<feature type="signal peptide" evidence="1">
    <location>
        <begin position="1"/>
        <end position="19"/>
    </location>
</feature>
<dbReference type="Proteomes" id="UP000519004">
    <property type="component" value="Unassembled WGS sequence"/>
</dbReference>
<keyword evidence="2" id="KW-0449">Lipoprotein</keyword>
<keyword evidence="1" id="KW-0732">Signal</keyword>
<sequence>MRPRLVLSMLILTAFAVGCAPQPVFRQLPVELAPPPQVVSAEPARHRGGEVLWGGTVVAVHNQARHSEIEVLAYPLDRGQRPQTGHGQQGRFIALLPGYVEAADFPSGTAVTVTGRITGAREGRIGDHAYTWPEVSVRGLQRWTGDGRRPPRVHFGIGVGIRR</sequence>
<evidence type="ECO:0000313" key="2">
    <source>
        <dbReference type="EMBL" id="MBB5014860.1"/>
    </source>
</evidence>
<dbReference type="PANTHER" id="PTHR37530">
    <property type="entry name" value="OUTER MEMBRANE PROTEIN SLP"/>
    <property type="match status" value="1"/>
</dbReference>
<protein>
    <submittedName>
        <fullName evidence="2">Outer membrane lipoprotein</fullName>
    </submittedName>
</protein>
<evidence type="ECO:0000256" key="1">
    <source>
        <dbReference type="SAM" id="SignalP"/>
    </source>
</evidence>
<dbReference type="PIRSF" id="PIRSF004982">
    <property type="entry name" value="SlP"/>
    <property type="match status" value="1"/>
</dbReference>
<feature type="chain" id="PRO_5030590309" evidence="1">
    <location>
        <begin position="20"/>
        <end position="163"/>
    </location>
</feature>
<dbReference type="RefSeq" id="WP_183947440.1">
    <property type="nucleotide sequence ID" value="NZ_JACHHX010000004.1"/>
</dbReference>
<dbReference type="InterPro" id="IPR004658">
    <property type="entry name" value="OMP_Slp"/>
</dbReference>
<gene>
    <name evidence="2" type="ORF">HNQ58_000737</name>
</gene>
<keyword evidence="3" id="KW-1185">Reference proteome</keyword>
<proteinExistence type="predicted"/>
<evidence type="ECO:0000313" key="3">
    <source>
        <dbReference type="Proteomes" id="UP000519004"/>
    </source>
</evidence>
<name>A0A7W7XYP1_9GAMM</name>
<dbReference type="PROSITE" id="PS51257">
    <property type="entry name" value="PROKAR_LIPOPROTEIN"/>
    <property type="match status" value="1"/>
</dbReference>
<dbReference type="AlphaFoldDB" id="A0A7W7XYP1"/>
<dbReference type="GO" id="GO:0019867">
    <property type="term" value="C:outer membrane"/>
    <property type="evidence" value="ECO:0007669"/>
    <property type="project" value="InterPro"/>
</dbReference>
<dbReference type="PANTHER" id="PTHR37530:SF1">
    <property type="entry name" value="OUTER MEMBRANE PROTEIN SLP"/>
    <property type="match status" value="1"/>
</dbReference>
<dbReference type="EMBL" id="JACHHX010000004">
    <property type="protein sequence ID" value="MBB5014860.1"/>
    <property type="molecule type" value="Genomic_DNA"/>
</dbReference>
<comment type="caution">
    <text evidence="2">The sequence shown here is derived from an EMBL/GenBank/DDBJ whole genome shotgun (WGS) entry which is preliminary data.</text>
</comment>
<dbReference type="Pfam" id="PF03843">
    <property type="entry name" value="Slp"/>
    <property type="match status" value="1"/>
</dbReference>